<feature type="signal peptide" evidence="1">
    <location>
        <begin position="1"/>
        <end position="29"/>
    </location>
</feature>
<accession>A0A4U5NU36</accession>
<dbReference type="Proteomes" id="UP000298663">
    <property type="component" value="Unassembled WGS sequence"/>
</dbReference>
<reference evidence="2 3" key="2">
    <citation type="journal article" date="2019" name="G3 (Bethesda)">
        <title>Hybrid Assembly of the Genome of the Entomopathogenic Nematode Steinernema carpocapsae Identifies the X-Chromosome.</title>
        <authorList>
            <person name="Serra L."/>
            <person name="Macchietto M."/>
            <person name="Macias-Munoz A."/>
            <person name="McGill C.J."/>
            <person name="Rodriguez I.M."/>
            <person name="Rodriguez B."/>
            <person name="Murad R."/>
            <person name="Mortazavi A."/>
        </authorList>
    </citation>
    <scope>NUCLEOTIDE SEQUENCE [LARGE SCALE GENOMIC DNA]</scope>
    <source>
        <strain evidence="2 3">ALL</strain>
    </source>
</reference>
<dbReference type="InterPro" id="IPR036444">
    <property type="entry name" value="PLipase_A2_dom_sf"/>
</dbReference>
<evidence type="ECO:0000256" key="1">
    <source>
        <dbReference type="SAM" id="SignalP"/>
    </source>
</evidence>
<gene>
    <name evidence="2" type="ORF">L596_011505</name>
</gene>
<dbReference type="InterPro" id="IPR053322">
    <property type="entry name" value="PLA2-like"/>
</dbReference>
<comment type="caution">
    <text evidence="2">The sequence shown here is derived from an EMBL/GenBank/DDBJ whole genome shotgun (WGS) entry which is preliminary data.</text>
</comment>
<dbReference type="EMBL" id="AZBU02000003">
    <property type="protein sequence ID" value="TKR87028.1"/>
    <property type="molecule type" value="Genomic_DNA"/>
</dbReference>
<dbReference type="OrthoDB" id="10677560at2759"/>
<reference evidence="2 3" key="1">
    <citation type="journal article" date="2015" name="Genome Biol.">
        <title>Comparative genomics of Steinernema reveals deeply conserved gene regulatory networks.</title>
        <authorList>
            <person name="Dillman A.R."/>
            <person name="Macchietto M."/>
            <person name="Porter C.F."/>
            <person name="Rogers A."/>
            <person name="Williams B."/>
            <person name="Antoshechkin I."/>
            <person name="Lee M.M."/>
            <person name="Goodwin Z."/>
            <person name="Lu X."/>
            <person name="Lewis E.E."/>
            <person name="Goodrich-Blair H."/>
            <person name="Stock S.P."/>
            <person name="Adams B.J."/>
            <person name="Sternberg P.W."/>
            <person name="Mortazavi A."/>
        </authorList>
    </citation>
    <scope>NUCLEOTIDE SEQUENCE [LARGE SCALE GENOMIC DNA]</scope>
    <source>
        <strain evidence="2 3">ALL</strain>
    </source>
</reference>
<feature type="chain" id="PRO_5020661221" description="Phospholipase A2 domain-containing protein" evidence="1">
    <location>
        <begin position="30"/>
        <end position="157"/>
    </location>
</feature>
<keyword evidence="3" id="KW-1185">Reference proteome</keyword>
<dbReference type="AlphaFoldDB" id="A0A4U5NU36"/>
<protein>
    <recommendedName>
        <fullName evidence="4">Phospholipase A2 domain-containing protein</fullName>
    </recommendedName>
</protein>
<proteinExistence type="predicted"/>
<name>A0A4U5NU36_STECR</name>
<dbReference type="PANTHER" id="PTHR34228">
    <property type="entry name" value="PROTEIN CBG09474-RELATED"/>
    <property type="match status" value="1"/>
</dbReference>
<dbReference type="GO" id="GO:0004623">
    <property type="term" value="F:phospholipase A2 activity"/>
    <property type="evidence" value="ECO:0007669"/>
    <property type="project" value="InterPro"/>
</dbReference>
<evidence type="ECO:0000313" key="2">
    <source>
        <dbReference type="EMBL" id="TKR87028.1"/>
    </source>
</evidence>
<keyword evidence="1" id="KW-0732">Signal</keyword>
<dbReference type="GO" id="GO:0006644">
    <property type="term" value="P:phospholipid metabolic process"/>
    <property type="evidence" value="ECO:0007669"/>
    <property type="project" value="InterPro"/>
</dbReference>
<evidence type="ECO:0008006" key="4">
    <source>
        <dbReference type="Google" id="ProtNLM"/>
    </source>
</evidence>
<dbReference type="GO" id="GO:0050482">
    <property type="term" value="P:arachidonate secretion"/>
    <property type="evidence" value="ECO:0007669"/>
    <property type="project" value="InterPro"/>
</dbReference>
<sequence>MRCCHLPVFFSSSFFWPVFALLLLPIVQSDEWVCGSDSVPFSQAFTKFTSWTFCSSRVPDDLNRKCCGVHDKCYCSLKTRHQCDAEFCSCVKRQTHHDNFLCRGIVTTGCAAVRTFGAASFHSRCPSGAANGLQTAYDESTFYTQRLTSVFGRERRR</sequence>
<organism evidence="2 3">
    <name type="scientific">Steinernema carpocapsae</name>
    <name type="common">Entomopathogenic nematode</name>
    <dbReference type="NCBI Taxonomy" id="34508"/>
    <lineage>
        <taxon>Eukaryota</taxon>
        <taxon>Metazoa</taxon>
        <taxon>Ecdysozoa</taxon>
        <taxon>Nematoda</taxon>
        <taxon>Chromadorea</taxon>
        <taxon>Rhabditida</taxon>
        <taxon>Tylenchina</taxon>
        <taxon>Panagrolaimomorpha</taxon>
        <taxon>Strongyloidoidea</taxon>
        <taxon>Steinernematidae</taxon>
        <taxon>Steinernema</taxon>
    </lineage>
</organism>
<dbReference type="SUPFAM" id="SSF48619">
    <property type="entry name" value="Phospholipase A2, PLA2"/>
    <property type="match status" value="1"/>
</dbReference>
<evidence type="ECO:0000313" key="3">
    <source>
        <dbReference type="Proteomes" id="UP000298663"/>
    </source>
</evidence>